<dbReference type="PANTHER" id="PTHR21646">
    <property type="entry name" value="UBIQUITIN CARBOXYL-TERMINAL HYDROLASE"/>
    <property type="match status" value="1"/>
</dbReference>
<name>A0AAV9JP67_9PEZI</name>
<gene>
    <name evidence="3" type="ORF">LTR36_001418</name>
</gene>
<feature type="compositionally biased region" description="Basic and acidic residues" evidence="1">
    <location>
        <begin position="21"/>
        <end position="32"/>
    </location>
</feature>
<dbReference type="Proteomes" id="UP001324427">
    <property type="component" value="Unassembled WGS sequence"/>
</dbReference>
<proteinExistence type="predicted"/>
<dbReference type="AlphaFoldDB" id="A0AAV9JP67"/>
<dbReference type="InterPro" id="IPR038765">
    <property type="entry name" value="Papain-like_cys_pep_sf"/>
</dbReference>
<comment type="caution">
    <text evidence="3">The sequence shown here is derived from an EMBL/GenBank/DDBJ whole genome shotgun (WGS) entry which is preliminary data.</text>
</comment>
<evidence type="ECO:0000259" key="2">
    <source>
        <dbReference type="Pfam" id="PF00443"/>
    </source>
</evidence>
<dbReference type="Gene3D" id="3.90.70.10">
    <property type="entry name" value="Cysteine proteinases"/>
    <property type="match status" value="1"/>
</dbReference>
<feature type="domain" description="Peptidase C19 ubiquitin carboxyl-terminal hydrolase" evidence="2">
    <location>
        <begin position="90"/>
        <end position="304"/>
    </location>
</feature>
<sequence length="322" mass="36616">MAQMSDSSGSGAKSPAGARKRPAEDSDIEKPPPKRSRPREACFSNAAIHFIDASLSNAHVSRLHGDDGTRPNSFGVREKDCLKNKQLMQELKDKIKDAADKGVLSLSAHLGQLLKDFRSTPADADHHEPTEHSISPFMLQRVFAYSKLQRNELDGDVKHDSSEWLLAVLQEVFEETPSLRALFEVKQLIQDLITDALRADKLPNDYACEGCKRLGTSEKLHTYTDLPDNLIVLIDRIEPETQQKKTTRIGLEFEDVFVDAERYRMTAFRNRQIKTGHYTAFRKHEDKWWELDDASVTPATERDMADTRNHQSCFLLLQKVKQ</sequence>
<organism evidence="3 4">
    <name type="scientific">Oleoguttula mirabilis</name>
    <dbReference type="NCBI Taxonomy" id="1507867"/>
    <lineage>
        <taxon>Eukaryota</taxon>
        <taxon>Fungi</taxon>
        <taxon>Dikarya</taxon>
        <taxon>Ascomycota</taxon>
        <taxon>Pezizomycotina</taxon>
        <taxon>Dothideomycetes</taxon>
        <taxon>Dothideomycetidae</taxon>
        <taxon>Mycosphaerellales</taxon>
        <taxon>Teratosphaeriaceae</taxon>
        <taxon>Oleoguttula</taxon>
    </lineage>
</organism>
<dbReference type="SUPFAM" id="SSF54001">
    <property type="entry name" value="Cysteine proteinases"/>
    <property type="match status" value="1"/>
</dbReference>
<dbReference type="EMBL" id="JAVFHQ010000012">
    <property type="protein sequence ID" value="KAK4547197.1"/>
    <property type="molecule type" value="Genomic_DNA"/>
</dbReference>
<dbReference type="InterPro" id="IPR001394">
    <property type="entry name" value="Peptidase_C19_UCH"/>
</dbReference>
<feature type="compositionally biased region" description="Low complexity" evidence="1">
    <location>
        <begin position="1"/>
        <end position="17"/>
    </location>
</feature>
<dbReference type="GO" id="GO:0016579">
    <property type="term" value="P:protein deubiquitination"/>
    <property type="evidence" value="ECO:0007669"/>
    <property type="project" value="InterPro"/>
</dbReference>
<keyword evidence="4" id="KW-1185">Reference proteome</keyword>
<evidence type="ECO:0000313" key="4">
    <source>
        <dbReference type="Proteomes" id="UP001324427"/>
    </source>
</evidence>
<evidence type="ECO:0000313" key="3">
    <source>
        <dbReference type="EMBL" id="KAK4547197.1"/>
    </source>
</evidence>
<evidence type="ECO:0000256" key="1">
    <source>
        <dbReference type="SAM" id="MobiDB-lite"/>
    </source>
</evidence>
<dbReference type="GO" id="GO:0004843">
    <property type="term" value="F:cysteine-type deubiquitinase activity"/>
    <property type="evidence" value="ECO:0007669"/>
    <property type="project" value="InterPro"/>
</dbReference>
<accession>A0AAV9JP67</accession>
<protein>
    <recommendedName>
        <fullName evidence="2">Peptidase C19 ubiquitin carboxyl-terminal hydrolase domain-containing protein</fullName>
    </recommendedName>
</protein>
<dbReference type="Pfam" id="PF00443">
    <property type="entry name" value="UCH"/>
    <property type="match status" value="1"/>
</dbReference>
<dbReference type="InterPro" id="IPR050185">
    <property type="entry name" value="Ub_carboxyl-term_hydrolase"/>
</dbReference>
<feature type="region of interest" description="Disordered" evidence="1">
    <location>
        <begin position="1"/>
        <end position="39"/>
    </location>
</feature>
<dbReference type="CDD" id="cd02257">
    <property type="entry name" value="Peptidase_C19"/>
    <property type="match status" value="1"/>
</dbReference>
<reference evidence="3 4" key="1">
    <citation type="submission" date="2021-11" db="EMBL/GenBank/DDBJ databases">
        <title>Black yeast isolated from Biological Soil Crust.</title>
        <authorList>
            <person name="Kurbessoian T."/>
        </authorList>
    </citation>
    <scope>NUCLEOTIDE SEQUENCE [LARGE SCALE GENOMIC DNA]</scope>
    <source>
        <strain evidence="3 4">CCFEE 5522</strain>
    </source>
</reference>